<evidence type="ECO:0000313" key="11">
    <source>
        <dbReference type="Proteomes" id="UP001498398"/>
    </source>
</evidence>
<organism evidence="10 11">
    <name type="scientific">Marasmiellus scandens</name>
    <dbReference type="NCBI Taxonomy" id="2682957"/>
    <lineage>
        <taxon>Eukaryota</taxon>
        <taxon>Fungi</taxon>
        <taxon>Dikarya</taxon>
        <taxon>Basidiomycota</taxon>
        <taxon>Agaricomycotina</taxon>
        <taxon>Agaricomycetes</taxon>
        <taxon>Agaricomycetidae</taxon>
        <taxon>Agaricales</taxon>
        <taxon>Marasmiineae</taxon>
        <taxon>Omphalotaceae</taxon>
        <taxon>Marasmiellus</taxon>
    </lineage>
</organism>
<comment type="function">
    <text evidence="6">Pectinolytic enzymes consist of four classes of enzymes: pectin lyase, polygalacturonase, pectin methylesterase and rhamnogalacturonase. Among pectinolytic enzymes, pectin lyase is the most important in depolymerization of pectin, since it cleaves internal glycosidic bonds of highly methylated pectins.</text>
</comment>
<dbReference type="InterPro" id="IPR006626">
    <property type="entry name" value="PbH1"/>
</dbReference>
<dbReference type="PANTHER" id="PTHR31683:SF67">
    <property type="entry name" value="PECTIN LYASE F-RELATED"/>
    <property type="match status" value="1"/>
</dbReference>
<evidence type="ECO:0000256" key="7">
    <source>
        <dbReference type="ARBA" id="ARBA00039082"/>
    </source>
</evidence>
<evidence type="ECO:0000256" key="3">
    <source>
        <dbReference type="ARBA" id="ARBA00023180"/>
    </source>
</evidence>
<evidence type="ECO:0000256" key="1">
    <source>
        <dbReference type="ARBA" id="ARBA00010980"/>
    </source>
</evidence>
<dbReference type="Gene3D" id="2.160.20.10">
    <property type="entry name" value="Single-stranded right-handed beta-helix, Pectin lyase-like"/>
    <property type="match status" value="1"/>
</dbReference>
<proteinExistence type="inferred from homology"/>
<sequence length="391" mass="41817">MVHSIIKYTLFWLSAVHSAFAIGRAQGYGSNATGGGSATPQVPSSNQQLIDWLSDSTPRVIQLNSIYDFTSFYGTITLPACNPWTCSPNPQSILNTIAGTCDGLAVRNVNINSAGYGSNTLKVGSNKTLLGKGSNAGIKGIGLSMTNGVNNIIIQNIKITDINHQYVWGGDGILISGASNVWIDHCYFNRVGRQFITTGFDAANGVTISNNYFDGTATWSTGCDNHHYWGLILAGNGDKLTFMNNWIYFTAGRSPHSGGQASSDTLLYHFVNNYISDNTGHALDIGQGTYMVAEGNYIENVKQPIAGVDVNGHLYFPSTVDDANACQNAGWGRYCEWNRIAGNSGSVSTYLDTRPFSTAMKSDAAVKGLKPMAVADVPAYVRANAGVGKIN</sequence>
<evidence type="ECO:0000256" key="8">
    <source>
        <dbReference type="SAM" id="SignalP"/>
    </source>
</evidence>
<dbReference type="SUPFAM" id="SSF51126">
    <property type="entry name" value="Pectin lyase-like"/>
    <property type="match status" value="1"/>
</dbReference>
<protein>
    <recommendedName>
        <fullName evidence="7">pectin lyase</fullName>
        <ecNumber evidence="7">4.2.2.10</ecNumber>
    </recommendedName>
</protein>
<dbReference type="InterPro" id="IPR002022">
    <property type="entry name" value="Pec_lyase"/>
</dbReference>
<comment type="similarity">
    <text evidence="1">Belongs to the polysaccharide lyase 1 family.</text>
</comment>
<dbReference type="InterPro" id="IPR045032">
    <property type="entry name" value="PEL"/>
</dbReference>
<feature type="chain" id="PRO_5046502318" description="pectin lyase" evidence="8">
    <location>
        <begin position="22"/>
        <end position="391"/>
    </location>
</feature>
<comment type="caution">
    <text evidence="10">The sequence shown here is derived from an EMBL/GenBank/DDBJ whole genome shotgun (WGS) entry which is preliminary data.</text>
</comment>
<keyword evidence="2" id="KW-1015">Disulfide bond</keyword>
<dbReference type="SMART" id="SM00656">
    <property type="entry name" value="Amb_all"/>
    <property type="match status" value="1"/>
</dbReference>
<dbReference type="EC" id="4.2.2.10" evidence="7"/>
<accession>A0ABR1JD06</accession>
<reference evidence="10 11" key="1">
    <citation type="submission" date="2024-01" db="EMBL/GenBank/DDBJ databases">
        <title>A draft genome for the cacao thread blight pathogen Marasmiellus scandens.</title>
        <authorList>
            <person name="Baruah I.K."/>
            <person name="Leung J."/>
            <person name="Bukari Y."/>
            <person name="Amoako-Attah I."/>
            <person name="Meinhardt L.W."/>
            <person name="Bailey B.A."/>
            <person name="Cohen S.P."/>
        </authorList>
    </citation>
    <scope>NUCLEOTIDE SEQUENCE [LARGE SCALE GENOMIC DNA]</scope>
    <source>
        <strain evidence="10 11">GH-19</strain>
    </source>
</reference>
<dbReference type="InterPro" id="IPR011050">
    <property type="entry name" value="Pectin_lyase_fold/virulence"/>
</dbReference>
<gene>
    <name evidence="10" type="ORF">VKT23_011977</name>
</gene>
<evidence type="ECO:0000256" key="5">
    <source>
        <dbReference type="ARBA" id="ARBA00036818"/>
    </source>
</evidence>
<feature type="domain" description="Pectate lyase" evidence="9">
    <location>
        <begin position="92"/>
        <end position="304"/>
    </location>
</feature>
<evidence type="ECO:0000256" key="4">
    <source>
        <dbReference type="ARBA" id="ARBA00023239"/>
    </source>
</evidence>
<evidence type="ECO:0000259" key="9">
    <source>
        <dbReference type="SMART" id="SM00656"/>
    </source>
</evidence>
<keyword evidence="3" id="KW-0325">Glycoprotein</keyword>
<dbReference type="PANTHER" id="PTHR31683">
    <property type="entry name" value="PECTATE LYASE 18-RELATED"/>
    <property type="match status" value="1"/>
</dbReference>
<evidence type="ECO:0000256" key="2">
    <source>
        <dbReference type="ARBA" id="ARBA00023157"/>
    </source>
</evidence>
<evidence type="ECO:0000256" key="6">
    <source>
        <dbReference type="ARBA" id="ARBA00037631"/>
    </source>
</evidence>
<dbReference type="InterPro" id="IPR012334">
    <property type="entry name" value="Pectin_lyas_fold"/>
</dbReference>
<keyword evidence="11" id="KW-1185">Reference proteome</keyword>
<name>A0ABR1JD06_9AGAR</name>
<dbReference type="Proteomes" id="UP001498398">
    <property type="component" value="Unassembled WGS sequence"/>
</dbReference>
<dbReference type="SMART" id="SM00710">
    <property type="entry name" value="PbH1"/>
    <property type="match status" value="5"/>
</dbReference>
<dbReference type="EMBL" id="JBANRG010000027">
    <property type="protein sequence ID" value="KAK7453302.1"/>
    <property type="molecule type" value="Genomic_DNA"/>
</dbReference>
<evidence type="ECO:0000313" key="10">
    <source>
        <dbReference type="EMBL" id="KAK7453302.1"/>
    </source>
</evidence>
<keyword evidence="4" id="KW-0456">Lyase</keyword>
<feature type="signal peptide" evidence="8">
    <location>
        <begin position="1"/>
        <end position="21"/>
    </location>
</feature>
<comment type="catalytic activity">
    <reaction evidence="5">
        <text>Eliminative cleavage of (1-&gt;4)-alpha-D-galacturonan methyl ester to give oligosaccharides with 4-deoxy-6-O-methyl-alpha-D-galact-4-enuronosyl groups at their non-reducing ends.</text>
        <dbReference type="EC" id="4.2.2.10"/>
    </reaction>
</comment>
<keyword evidence="8" id="KW-0732">Signal</keyword>